<evidence type="ECO:0000313" key="2">
    <source>
        <dbReference type="EMBL" id="KAG8235548.1"/>
    </source>
</evidence>
<protein>
    <submittedName>
        <fullName evidence="2">Uncharacterized protein</fullName>
    </submittedName>
</protein>
<feature type="compositionally biased region" description="Acidic residues" evidence="1">
    <location>
        <begin position="10"/>
        <end position="19"/>
    </location>
</feature>
<sequence length="110" mass="11766">MFGSNSISDSDVELVDDDNSSSGDGGWSSSGDLGESSMVVSMFCCNLEIETKENNLANDENGPAMPFLLVADEVLALFQNVSESYPRKNLEITCFQPQADQSSPMALSVS</sequence>
<evidence type="ECO:0000256" key="1">
    <source>
        <dbReference type="SAM" id="MobiDB-lite"/>
    </source>
</evidence>
<gene>
    <name evidence="2" type="ORF">J437_LFUL016078</name>
</gene>
<feature type="region of interest" description="Disordered" evidence="1">
    <location>
        <begin position="1"/>
        <end position="34"/>
    </location>
</feature>
<comment type="caution">
    <text evidence="2">The sequence shown here is derived from an EMBL/GenBank/DDBJ whole genome shotgun (WGS) entry which is preliminary data.</text>
</comment>
<reference evidence="2" key="2">
    <citation type="submission" date="2017-10" db="EMBL/GenBank/DDBJ databases">
        <title>Ladona fulva Genome sequencing and assembly.</title>
        <authorList>
            <person name="Murali S."/>
            <person name="Richards S."/>
            <person name="Bandaranaike D."/>
            <person name="Bellair M."/>
            <person name="Blankenburg K."/>
            <person name="Chao H."/>
            <person name="Dinh H."/>
            <person name="Doddapaneni H."/>
            <person name="Dugan-Rocha S."/>
            <person name="Elkadiri S."/>
            <person name="Gnanaolivu R."/>
            <person name="Hernandez B."/>
            <person name="Skinner E."/>
            <person name="Javaid M."/>
            <person name="Lee S."/>
            <person name="Li M."/>
            <person name="Ming W."/>
            <person name="Munidasa M."/>
            <person name="Muniz J."/>
            <person name="Nguyen L."/>
            <person name="Hughes D."/>
            <person name="Osuji N."/>
            <person name="Pu L.-L."/>
            <person name="Puazo M."/>
            <person name="Qu C."/>
            <person name="Quiroz J."/>
            <person name="Raj R."/>
            <person name="Weissenberger G."/>
            <person name="Xin Y."/>
            <person name="Zou X."/>
            <person name="Han Y."/>
            <person name="Worley K."/>
            <person name="Muzny D."/>
            <person name="Gibbs R."/>
        </authorList>
    </citation>
    <scope>NUCLEOTIDE SEQUENCE</scope>
    <source>
        <strain evidence="2">Sampled in the wild</strain>
    </source>
</reference>
<dbReference type="EMBL" id="KZ308922">
    <property type="protein sequence ID" value="KAG8235548.1"/>
    <property type="molecule type" value="Genomic_DNA"/>
</dbReference>
<evidence type="ECO:0000313" key="3">
    <source>
        <dbReference type="Proteomes" id="UP000792457"/>
    </source>
</evidence>
<name>A0A8K0P847_LADFU</name>
<proteinExistence type="predicted"/>
<dbReference type="Proteomes" id="UP000792457">
    <property type="component" value="Unassembled WGS sequence"/>
</dbReference>
<accession>A0A8K0P847</accession>
<organism evidence="2 3">
    <name type="scientific">Ladona fulva</name>
    <name type="common">Scarce chaser dragonfly</name>
    <name type="synonym">Libellula fulva</name>
    <dbReference type="NCBI Taxonomy" id="123851"/>
    <lineage>
        <taxon>Eukaryota</taxon>
        <taxon>Metazoa</taxon>
        <taxon>Ecdysozoa</taxon>
        <taxon>Arthropoda</taxon>
        <taxon>Hexapoda</taxon>
        <taxon>Insecta</taxon>
        <taxon>Pterygota</taxon>
        <taxon>Palaeoptera</taxon>
        <taxon>Odonata</taxon>
        <taxon>Epiprocta</taxon>
        <taxon>Anisoptera</taxon>
        <taxon>Libelluloidea</taxon>
        <taxon>Libellulidae</taxon>
        <taxon>Ladona</taxon>
    </lineage>
</organism>
<reference evidence="2" key="1">
    <citation type="submission" date="2013-04" db="EMBL/GenBank/DDBJ databases">
        <authorList>
            <person name="Qu J."/>
            <person name="Murali S.C."/>
            <person name="Bandaranaike D."/>
            <person name="Bellair M."/>
            <person name="Blankenburg K."/>
            <person name="Chao H."/>
            <person name="Dinh H."/>
            <person name="Doddapaneni H."/>
            <person name="Downs B."/>
            <person name="Dugan-Rocha S."/>
            <person name="Elkadiri S."/>
            <person name="Gnanaolivu R.D."/>
            <person name="Hernandez B."/>
            <person name="Javaid M."/>
            <person name="Jayaseelan J.C."/>
            <person name="Lee S."/>
            <person name="Li M."/>
            <person name="Ming W."/>
            <person name="Munidasa M."/>
            <person name="Muniz J."/>
            <person name="Nguyen L."/>
            <person name="Ongeri F."/>
            <person name="Osuji N."/>
            <person name="Pu L.-L."/>
            <person name="Puazo M."/>
            <person name="Qu C."/>
            <person name="Quiroz J."/>
            <person name="Raj R."/>
            <person name="Weissenberger G."/>
            <person name="Xin Y."/>
            <person name="Zou X."/>
            <person name="Han Y."/>
            <person name="Richards S."/>
            <person name="Worley K."/>
            <person name="Muzny D."/>
            <person name="Gibbs R."/>
        </authorList>
    </citation>
    <scope>NUCLEOTIDE SEQUENCE</scope>
    <source>
        <strain evidence="2">Sampled in the wild</strain>
    </source>
</reference>
<keyword evidence="3" id="KW-1185">Reference proteome</keyword>
<dbReference type="AlphaFoldDB" id="A0A8K0P847"/>